<comment type="caution">
    <text evidence="2">The sequence shown here is derived from an EMBL/GenBank/DDBJ whole genome shotgun (WGS) entry which is preliminary data.</text>
</comment>
<evidence type="ECO:0008006" key="4">
    <source>
        <dbReference type="Google" id="ProtNLM"/>
    </source>
</evidence>
<keyword evidence="3" id="KW-1185">Reference proteome</keyword>
<dbReference type="Proteomes" id="UP001498398">
    <property type="component" value="Unassembled WGS sequence"/>
</dbReference>
<dbReference type="EMBL" id="JBANRG010000005">
    <property type="protein sequence ID" value="KAK7466381.1"/>
    <property type="molecule type" value="Genomic_DNA"/>
</dbReference>
<accession>A0ABR1JVE4</accession>
<gene>
    <name evidence="2" type="ORF">VKT23_005104</name>
</gene>
<organism evidence="2 3">
    <name type="scientific">Marasmiellus scandens</name>
    <dbReference type="NCBI Taxonomy" id="2682957"/>
    <lineage>
        <taxon>Eukaryota</taxon>
        <taxon>Fungi</taxon>
        <taxon>Dikarya</taxon>
        <taxon>Basidiomycota</taxon>
        <taxon>Agaricomycotina</taxon>
        <taxon>Agaricomycetes</taxon>
        <taxon>Agaricomycetidae</taxon>
        <taxon>Agaricales</taxon>
        <taxon>Marasmiineae</taxon>
        <taxon>Omphalotaceae</taxon>
        <taxon>Marasmiellus</taxon>
    </lineage>
</organism>
<keyword evidence="1" id="KW-0732">Signal</keyword>
<feature type="chain" id="PRO_5047246491" description="Cytochrome P450" evidence="1">
    <location>
        <begin position="21"/>
        <end position="103"/>
    </location>
</feature>
<protein>
    <recommendedName>
        <fullName evidence="4">Cytochrome P450</fullName>
    </recommendedName>
</protein>
<name>A0ABR1JVE4_9AGAR</name>
<evidence type="ECO:0000256" key="1">
    <source>
        <dbReference type="SAM" id="SignalP"/>
    </source>
</evidence>
<evidence type="ECO:0000313" key="2">
    <source>
        <dbReference type="EMBL" id="KAK7466381.1"/>
    </source>
</evidence>
<reference evidence="2 3" key="1">
    <citation type="submission" date="2024-01" db="EMBL/GenBank/DDBJ databases">
        <title>A draft genome for the cacao thread blight pathogen Marasmiellus scandens.</title>
        <authorList>
            <person name="Baruah I.K."/>
            <person name="Leung J."/>
            <person name="Bukari Y."/>
            <person name="Amoako-Attah I."/>
            <person name="Meinhardt L.W."/>
            <person name="Bailey B.A."/>
            <person name="Cohen S.P."/>
        </authorList>
    </citation>
    <scope>NUCLEOTIDE SEQUENCE [LARGE SCALE GENOMIC DNA]</scope>
    <source>
        <strain evidence="2 3">GH-19</strain>
    </source>
</reference>
<proteinExistence type="predicted"/>
<sequence length="103" mass="11588">MLPATTQLLLLLASFAAYWAFTTRNRSNSNLWKIPAPKSTSWLKVNPIGAWTFHQMLMDEYSSVVRLDNKMGVSALSFVYVFDSLKLGMTGASTVYIRPKDHA</sequence>
<evidence type="ECO:0000313" key="3">
    <source>
        <dbReference type="Proteomes" id="UP001498398"/>
    </source>
</evidence>
<feature type="signal peptide" evidence="1">
    <location>
        <begin position="1"/>
        <end position="20"/>
    </location>
</feature>